<evidence type="ECO:0000256" key="1">
    <source>
        <dbReference type="SAM" id="MobiDB-lite"/>
    </source>
</evidence>
<organism evidence="2 3">
    <name type="scientific">Actinomycetospora lemnae</name>
    <dbReference type="NCBI Taxonomy" id="3019891"/>
    <lineage>
        <taxon>Bacteria</taxon>
        <taxon>Bacillati</taxon>
        <taxon>Actinomycetota</taxon>
        <taxon>Actinomycetes</taxon>
        <taxon>Pseudonocardiales</taxon>
        <taxon>Pseudonocardiaceae</taxon>
        <taxon>Actinomycetospora</taxon>
    </lineage>
</organism>
<gene>
    <name evidence="2" type="ORF">PGB27_22310</name>
</gene>
<keyword evidence="3" id="KW-1185">Reference proteome</keyword>
<protein>
    <recommendedName>
        <fullName evidence="4">STAS domain-containing protein</fullName>
    </recommendedName>
</protein>
<evidence type="ECO:0000313" key="3">
    <source>
        <dbReference type="Proteomes" id="UP001300763"/>
    </source>
</evidence>
<reference evidence="2 3" key="1">
    <citation type="submission" date="2023-02" db="EMBL/GenBank/DDBJ databases">
        <title>Genome sequencing required for Actinomycetospora new species description.</title>
        <authorList>
            <person name="Saimee Y."/>
            <person name="Duangmal K."/>
        </authorList>
    </citation>
    <scope>NUCLEOTIDE SEQUENCE [LARGE SCALE GENOMIC DNA]</scope>
    <source>
        <strain evidence="2 3">DW7H6</strain>
    </source>
</reference>
<feature type="compositionally biased region" description="Low complexity" evidence="1">
    <location>
        <begin position="101"/>
        <end position="118"/>
    </location>
</feature>
<dbReference type="EMBL" id="JAQZAO010000010">
    <property type="protein sequence ID" value="MDD7968088.1"/>
    <property type="molecule type" value="Genomic_DNA"/>
</dbReference>
<dbReference type="RefSeq" id="WP_274202617.1">
    <property type="nucleotide sequence ID" value="NZ_JAQZAO010000010.1"/>
</dbReference>
<name>A0ABT5T2C1_9PSEU</name>
<accession>A0ABT5T2C1</accession>
<evidence type="ECO:0000313" key="2">
    <source>
        <dbReference type="EMBL" id="MDD7968088.1"/>
    </source>
</evidence>
<comment type="caution">
    <text evidence="2">The sequence shown here is derived from an EMBL/GenBank/DDBJ whole genome shotgun (WGS) entry which is preliminary data.</text>
</comment>
<sequence length="136" mass="14255">MLPPLRKLILVGRLDAHEMASLGAYCQRLYAAGVTELRLDISAVTNCRRAGLDGLVDLAGGSAKVAISIDGAYWGQFIDLLRSTPTDELRSVCESVSTLVPEPRSASGSEPSAPAPEGTDASSSSRATPRTPCPEV</sequence>
<feature type="region of interest" description="Disordered" evidence="1">
    <location>
        <begin position="94"/>
        <end position="136"/>
    </location>
</feature>
<dbReference type="Proteomes" id="UP001300763">
    <property type="component" value="Unassembled WGS sequence"/>
</dbReference>
<evidence type="ECO:0008006" key="4">
    <source>
        <dbReference type="Google" id="ProtNLM"/>
    </source>
</evidence>
<proteinExistence type="predicted"/>